<sequence length="187" mass="19202">MPEAVPMALAAVAAAGAGVGLLYQCWRRRPARAGWLVALGWLLLAVSLLPWVRAAGAEFGTAYALLAVTGAGWAGVLAAAELRRPRRQAAVGGGAEAAETGPGRGVRRHLLLFVLAVPVAAAAAAFATVGLTRLLPWTVVDRMALSALLMPVVWGCAAYWVTADPRPLRPVLGMVVAALVGGVAIIV</sequence>
<feature type="transmembrane region" description="Helical" evidence="1">
    <location>
        <begin position="33"/>
        <end position="54"/>
    </location>
</feature>
<keyword evidence="1" id="KW-0472">Membrane</keyword>
<dbReference type="HOGENOM" id="CLU_1453538_0_0_5"/>
<protein>
    <submittedName>
        <fullName evidence="2">Uncharacterized protein</fullName>
    </submittedName>
</protein>
<feature type="transmembrane region" description="Helical" evidence="1">
    <location>
        <begin position="110"/>
        <end position="131"/>
    </location>
</feature>
<dbReference type="Proteomes" id="UP000001591">
    <property type="component" value="Chromosome"/>
</dbReference>
<feature type="transmembrane region" description="Helical" evidence="1">
    <location>
        <begin position="60"/>
        <end position="80"/>
    </location>
</feature>
<evidence type="ECO:0000313" key="3">
    <source>
        <dbReference type="Proteomes" id="UP000001591"/>
    </source>
</evidence>
<keyword evidence="3" id="KW-1185">Reference proteome</keyword>
<evidence type="ECO:0000313" key="2">
    <source>
        <dbReference type="EMBL" id="ACJ01236.1"/>
    </source>
</evidence>
<evidence type="ECO:0000256" key="1">
    <source>
        <dbReference type="SAM" id="Phobius"/>
    </source>
</evidence>
<dbReference type="OrthoDB" id="7427042at2"/>
<dbReference type="eggNOG" id="ENOG5033AKU">
    <property type="taxonomic scope" value="Bacteria"/>
</dbReference>
<feature type="transmembrane region" description="Helical" evidence="1">
    <location>
        <begin position="143"/>
        <end position="161"/>
    </location>
</feature>
<reference evidence="2 3" key="1">
    <citation type="journal article" date="2010" name="BMC Genomics">
        <title>Metabolic flexibility revealed in the genome of the cyst-forming alpha-1 proteobacterium Rhodospirillum centenum.</title>
        <authorList>
            <person name="Lu Y.K."/>
            <person name="Marden J."/>
            <person name="Han M."/>
            <person name="Swingley W.D."/>
            <person name="Mastrian S.D."/>
            <person name="Chowdhury S.R."/>
            <person name="Hao J."/>
            <person name="Helmy T."/>
            <person name="Kim S."/>
            <person name="Kurdoglu A.A."/>
            <person name="Matthies H.J."/>
            <person name="Rollo D."/>
            <person name="Stothard P."/>
            <person name="Blankenship R.E."/>
            <person name="Bauer C.E."/>
            <person name="Touchman J.W."/>
        </authorList>
    </citation>
    <scope>NUCLEOTIDE SEQUENCE [LARGE SCALE GENOMIC DNA]</scope>
    <source>
        <strain evidence="3">ATCC 51521 / SW</strain>
    </source>
</reference>
<gene>
    <name evidence="2" type="ordered locus">RC1_3893</name>
</gene>
<accession>B6IY62</accession>
<dbReference type="STRING" id="414684.RC1_3893"/>
<dbReference type="AlphaFoldDB" id="B6IY62"/>
<proteinExistence type="predicted"/>
<keyword evidence="1" id="KW-0812">Transmembrane</keyword>
<feature type="transmembrane region" description="Helical" evidence="1">
    <location>
        <begin position="168"/>
        <end position="186"/>
    </location>
</feature>
<dbReference type="EMBL" id="CP000613">
    <property type="protein sequence ID" value="ACJ01236.1"/>
    <property type="molecule type" value="Genomic_DNA"/>
</dbReference>
<organism evidence="2 3">
    <name type="scientific">Rhodospirillum centenum (strain ATCC 51521 / SW)</name>
    <dbReference type="NCBI Taxonomy" id="414684"/>
    <lineage>
        <taxon>Bacteria</taxon>
        <taxon>Pseudomonadati</taxon>
        <taxon>Pseudomonadota</taxon>
        <taxon>Alphaproteobacteria</taxon>
        <taxon>Rhodospirillales</taxon>
        <taxon>Rhodospirillaceae</taxon>
        <taxon>Rhodospirillum</taxon>
    </lineage>
</organism>
<dbReference type="KEGG" id="rce:RC1_3893"/>
<feature type="transmembrane region" description="Helical" evidence="1">
    <location>
        <begin position="6"/>
        <end position="26"/>
    </location>
</feature>
<dbReference type="RefSeq" id="WP_012569009.1">
    <property type="nucleotide sequence ID" value="NC_011420.2"/>
</dbReference>
<keyword evidence="1" id="KW-1133">Transmembrane helix</keyword>
<name>B6IY62_RHOCS</name>